<dbReference type="GeneID" id="30982481"/>
<feature type="non-terminal residue" evidence="3">
    <location>
        <position position="1"/>
    </location>
</feature>
<dbReference type="AlphaFoldDB" id="A0A1E4SRW0"/>
<dbReference type="PANTHER" id="PTHR47657:SF7">
    <property type="entry name" value="STEROL REGULATORY ELEMENT-BINDING PROTEIN ECM22"/>
    <property type="match status" value="1"/>
</dbReference>
<evidence type="ECO:0000313" key="3">
    <source>
        <dbReference type="EMBL" id="ODV82253.1"/>
    </source>
</evidence>
<name>A0A1E4SRW0_9ASCO</name>
<dbReference type="GO" id="GO:0000981">
    <property type="term" value="F:DNA-binding transcription factor activity, RNA polymerase II-specific"/>
    <property type="evidence" value="ECO:0007669"/>
    <property type="project" value="InterPro"/>
</dbReference>
<dbReference type="RefSeq" id="XP_020067375.1">
    <property type="nucleotide sequence ID" value="XM_020208344.1"/>
</dbReference>
<keyword evidence="4" id="KW-1185">Reference proteome</keyword>
<accession>A0A1E4SRW0</accession>
<evidence type="ECO:0000313" key="4">
    <source>
        <dbReference type="Proteomes" id="UP000094285"/>
    </source>
</evidence>
<dbReference type="SMART" id="SM00066">
    <property type="entry name" value="GAL4"/>
    <property type="match status" value="1"/>
</dbReference>
<dbReference type="PROSITE" id="PS50048">
    <property type="entry name" value="ZN2_CY6_FUNGAL_2"/>
    <property type="match status" value="1"/>
</dbReference>
<dbReference type="SUPFAM" id="SSF57701">
    <property type="entry name" value="Zn2/Cys6 DNA-binding domain"/>
    <property type="match status" value="1"/>
</dbReference>
<evidence type="ECO:0000259" key="2">
    <source>
        <dbReference type="PROSITE" id="PS50048"/>
    </source>
</evidence>
<dbReference type="InterPro" id="IPR036864">
    <property type="entry name" value="Zn2-C6_fun-type_DNA-bd_sf"/>
</dbReference>
<dbReference type="OrthoDB" id="25921at2759"/>
<feature type="region of interest" description="Disordered" evidence="1">
    <location>
        <begin position="209"/>
        <end position="229"/>
    </location>
</feature>
<dbReference type="STRING" id="984487.A0A1E4SRW0"/>
<dbReference type="Proteomes" id="UP000094285">
    <property type="component" value="Unassembled WGS sequence"/>
</dbReference>
<protein>
    <recommendedName>
        <fullName evidence="2">Zn(2)-C6 fungal-type domain-containing protein</fullName>
    </recommendedName>
</protein>
<dbReference type="PANTHER" id="PTHR47657">
    <property type="entry name" value="STEROL REGULATORY ELEMENT-BINDING PROTEIN ECM22"/>
    <property type="match status" value="1"/>
</dbReference>
<dbReference type="GO" id="GO:0008270">
    <property type="term" value="F:zinc ion binding"/>
    <property type="evidence" value="ECO:0007669"/>
    <property type="project" value="InterPro"/>
</dbReference>
<dbReference type="EMBL" id="KV453909">
    <property type="protein sequence ID" value="ODV82253.1"/>
    <property type="molecule type" value="Genomic_DNA"/>
</dbReference>
<feature type="region of interest" description="Disordered" evidence="1">
    <location>
        <begin position="95"/>
        <end position="114"/>
    </location>
</feature>
<dbReference type="CDD" id="cd00067">
    <property type="entry name" value="GAL4"/>
    <property type="match status" value="1"/>
</dbReference>
<proteinExistence type="predicted"/>
<organism evidence="3 4">
    <name type="scientific">Suhomyces tanzawaensis NRRL Y-17324</name>
    <dbReference type="NCBI Taxonomy" id="984487"/>
    <lineage>
        <taxon>Eukaryota</taxon>
        <taxon>Fungi</taxon>
        <taxon>Dikarya</taxon>
        <taxon>Ascomycota</taxon>
        <taxon>Saccharomycotina</taxon>
        <taxon>Pichiomycetes</taxon>
        <taxon>Debaryomycetaceae</taxon>
        <taxon>Suhomyces</taxon>
    </lineage>
</organism>
<dbReference type="InterPro" id="IPR052400">
    <property type="entry name" value="Zn2-C6_fungal_TF"/>
</dbReference>
<feature type="domain" description="Zn(2)-C6 fungal-type" evidence="2">
    <location>
        <begin position="17"/>
        <end position="47"/>
    </location>
</feature>
<dbReference type="InterPro" id="IPR001138">
    <property type="entry name" value="Zn2Cys6_DnaBD"/>
</dbReference>
<evidence type="ECO:0000256" key="1">
    <source>
        <dbReference type="SAM" id="MobiDB-lite"/>
    </source>
</evidence>
<reference evidence="4" key="1">
    <citation type="submission" date="2016-05" db="EMBL/GenBank/DDBJ databases">
        <title>Comparative genomics of biotechnologically important yeasts.</title>
        <authorList>
            <consortium name="DOE Joint Genome Institute"/>
            <person name="Riley R."/>
            <person name="Haridas S."/>
            <person name="Wolfe K.H."/>
            <person name="Lopes M.R."/>
            <person name="Hittinger C.T."/>
            <person name="Goker M."/>
            <person name="Salamov A."/>
            <person name="Wisecaver J."/>
            <person name="Long T.M."/>
            <person name="Aerts A.L."/>
            <person name="Barry K."/>
            <person name="Choi C."/>
            <person name="Clum A."/>
            <person name="Coughlan A.Y."/>
            <person name="Deshpande S."/>
            <person name="Douglass A.P."/>
            <person name="Hanson S.J."/>
            <person name="Klenk H.-P."/>
            <person name="Labutti K."/>
            <person name="Lapidus A."/>
            <person name="Lindquist E."/>
            <person name="Lipzen A."/>
            <person name="Meier-Kolthoff J.P."/>
            <person name="Ohm R.A."/>
            <person name="Otillar R.P."/>
            <person name="Pangilinan J."/>
            <person name="Peng Y."/>
            <person name="Rokas A."/>
            <person name="Rosa C.A."/>
            <person name="Scheuner C."/>
            <person name="Sibirny A.A."/>
            <person name="Slot J.C."/>
            <person name="Stielow J.B."/>
            <person name="Sun H."/>
            <person name="Kurtzman C.P."/>
            <person name="Blackwell M."/>
            <person name="Grigoriev I.V."/>
            <person name="Jeffries T.W."/>
        </authorList>
    </citation>
    <scope>NUCLEOTIDE SEQUENCE [LARGE SCALE GENOMIC DNA]</scope>
    <source>
        <strain evidence="4">NRRL Y-17324</strain>
    </source>
</reference>
<dbReference type="Pfam" id="PF00172">
    <property type="entry name" value="Zn_clus"/>
    <property type="match status" value="1"/>
</dbReference>
<gene>
    <name evidence="3" type="ORF">CANTADRAFT_30290</name>
</gene>
<sequence length="838" mass="97038">RVPERKCRRTHKNSKDGCPNCKAKRIKCSEELPSCHNCVKKKYRCGYLDFPKEKLDHIKKKNEMKVNQTFYSGDMRSIGDLPLESKRGSLQFTESGLDSTPISGSTTSVPISNNSPSILEKSRDIFAMVSPITNTIIGQEFFTTKDDLRMAVYKDSFTKLSHFENSNPQNLIPLTENQHYLDSLSNHLDIDNDVEISSDGSFENAQIRFDRHTDEPNPSGPKVGNLSETRSHKNLLPKLTHNNIINPYSPPNAAKIGNCLLNATVKPVTFKKLDRTERLKNQFLSNYLNNLGKEFKMFTNTDYSILYSPVWNFQNSDELWRSVYNQSVLIDVYFNFFMERSINVLMRKCIQILAVEDARKEKHNSSMHSPHSLLVWTSFTKNDLDSLTKKSYSYYGTLIRSLRESMTQIHIEFPTKMSLFSSWSTLLQLHSSIETLCLMFNGTASLMNKIVHEVTSFDQITPTLAVLANCFNDHTVTSLIPDYKFDVIRDLYKDLNDYKHFLIRNQDLASTTNELLLRDFLNLEVFLKQLVEEIYPLIININNHYKSENLIVDQSNNIYFTSPTLFFNILVTWLTNIPSECLTIGSKMSPVKKVLYLFYIAVGKALLNVFTPLRSLLITDPLSLMYPRVDFECETYKISLKDLNSDLKQFQYFTNLSNKLLRMVKFFNNRNEILSHYFASRSVLASTEYRSYIEMERPASSAKFPYLDIINFKPKKIDTNEIMITNFGNADTINISNYPLMNELPLDTDPETQTTLYNLIQNEEINQQIRINNISLTAPNDFKYDVGLFKSDYDVRAPLEFYANYKRFNYSVKESHLQEIRVRMENFAIARLEVEKAV</sequence>
<dbReference type="PROSITE" id="PS00463">
    <property type="entry name" value="ZN2_CY6_FUNGAL_1"/>
    <property type="match status" value="1"/>
</dbReference>
<feature type="non-terminal residue" evidence="3">
    <location>
        <position position="838"/>
    </location>
</feature>
<dbReference type="Gene3D" id="4.10.240.10">
    <property type="entry name" value="Zn(2)-C6 fungal-type DNA-binding domain"/>
    <property type="match status" value="1"/>
</dbReference>